<dbReference type="OrthoDB" id="3745536at2759"/>
<keyword evidence="2" id="KW-1185">Reference proteome</keyword>
<proteinExistence type="predicted"/>
<organism evidence="1 2">
    <name type="scientific">Westerdykella ornata</name>
    <dbReference type="NCBI Taxonomy" id="318751"/>
    <lineage>
        <taxon>Eukaryota</taxon>
        <taxon>Fungi</taxon>
        <taxon>Dikarya</taxon>
        <taxon>Ascomycota</taxon>
        <taxon>Pezizomycotina</taxon>
        <taxon>Dothideomycetes</taxon>
        <taxon>Pleosporomycetidae</taxon>
        <taxon>Pleosporales</taxon>
        <taxon>Sporormiaceae</taxon>
        <taxon>Westerdykella</taxon>
    </lineage>
</organism>
<dbReference type="GeneID" id="54554138"/>
<accession>A0A6A6JIV3</accession>
<protein>
    <submittedName>
        <fullName evidence="1">Uncharacterized protein</fullName>
    </submittedName>
</protein>
<dbReference type="EMBL" id="ML986496">
    <property type="protein sequence ID" value="KAF2275586.1"/>
    <property type="molecule type" value="Genomic_DNA"/>
</dbReference>
<dbReference type="Proteomes" id="UP000800097">
    <property type="component" value="Unassembled WGS sequence"/>
</dbReference>
<evidence type="ECO:0000313" key="1">
    <source>
        <dbReference type="EMBL" id="KAF2275586.1"/>
    </source>
</evidence>
<evidence type="ECO:0000313" key="2">
    <source>
        <dbReference type="Proteomes" id="UP000800097"/>
    </source>
</evidence>
<reference evidence="1" key="1">
    <citation type="journal article" date="2020" name="Stud. Mycol.">
        <title>101 Dothideomycetes genomes: a test case for predicting lifestyles and emergence of pathogens.</title>
        <authorList>
            <person name="Haridas S."/>
            <person name="Albert R."/>
            <person name="Binder M."/>
            <person name="Bloem J."/>
            <person name="Labutti K."/>
            <person name="Salamov A."/>
            <person name="Andreopoulos B."/>
            <person name="Baker S."/>
            <person name="Barry K."/>
            <person name="Bills G."/>
            <person name="Bluhm B."/>
            <person name="Cannon C."/>
            <person name="Castanera R."/>
            <person name="Culley D."/>
            <person name="Daum C."/>
            <person name="Ezra D."/>
            <person name="Gonzalez J."/>
            <person name="Henrissat B."/>
            <person name="Kuo A."/>
            <person name="Liang C."/>
            <person name="Lipzen A."/>
            <person name="Lutzoni F."/>
            <person name="Magnuson J."/>
            <person name="Mondo S."/>
            <person name="Nolan M."/>
            <person name="Ohm R."/>
            <person name="Pangilinan J."/>
            <person name="Park H.-J."/>
            <person name="Ramirez L."/>
            <person name="Alfaro M."/>
            <person name="Sun H."/>
            <person name="Tritt A."/>
            <person name="Yoshinaga Y."/>
            <person name="Zwiers L.-H."/>
            <person name="Turgeon B."/>
            <person name="Goodwin S."/>
            <person name="Spatafora J."/>
            <person name="Crous P."/>
            <person name="Grigoriev I."/>
        </authorList>
    </citation>
    <scope>NUCLEOTIDE SEQUENCE</scope>
    <source>
        <strain evidence="1">CBS 379.55</strain>
    </source>
</reference>
<dbReference type="AlphaFoldDB" id="A0A6A6JIV3"/>
<sequence length="127" mass="12818">MKASIIASIAVAATGINAAPAELAPRLTSIPLSIYDSPGCNNGPASSIANIPTDGSCFPTTAILTANTNSVLINTENLAALPAGCTVTLYDNFSCDSQNHITVTSAGQCFTFGANRFVSSAKTSGTC</sequence>
<dbReference type="RefSeq" id="XP_033653125.1">
    <property type="nucleotide sequence ID" value="XM_033800963.1"/>
</dbReference>
<name>A0A6A6JIV3_WESOR</name>
<gene>
    <name evidence="1" type="ORF">EI97DRAFT_459060</name>
</gene>